<evidence type="ECO:0000313" key="2">
    <source>
        <dbReference type="EMBL" id="AGB50229.1"/>
    </source>
</evidence>
<dbReference type="HOGENOM" id="CLU_073770_0_0_2"/>
<reference evidence="3" key="1">
    <citation type="submission" date="2012-02" db="EMBL/GenBank/DDBJ databases">
        <title>Complete sequence of chromosome of Methanomethylovorans hollandica DSM 15978.</title>
        <authorList>
            <person name="Lucas S."/>
            <person name="Copeland A."/>
            <person name="Lapidus A."/>
            <person name="Glavina del Rio T."/>
            <person name="Dalin E."/>
            <person name="Tice H."/>
            <person name="Bruce D."/>
            <person name="Goodwin L."/>
            <person name="Pitluck S."/>
            <person name="Peters L."/>
            <person name="Mikhailova N."/>
            <person name="Held B."/>
            <person name="Kyrpides N."/>
            <person name="Mavromatis K."/>
            <person name="Ivanova N."/>
            <person name="Brettin T."/>
            <person name="Detter J.C."/>
            <person name="Han C."/>
            <person name="Larimer F."/>
            <person name="Land M."/>
            <person name="Hauser L."/>
            <person name="Markowitz V."/>
            <person name="Cheng J.-F."/>
            <person name="Hugenholtz P."/>
            <person name="Woyke T."/>
            <person name="Wu D."/>
            <person name="Spring S."/>
            <person name="Schroeder M."/>
            <person name="Brambilla E."/>
            <person name="Klenk H.-P."/>
            <person name="Eisen J.A."/>
        </authorList>
    </citation>
    <scope>NUCLEOTIDE SEQUENCE [LARGE SCALE GENOMIC DNA]</scope>
    <source>
        <strain evidence="3">DSM 15978 / NBRC 107637 / DMS1</strain>
    </source>
</reference>
<dbReference type="PANTHER" id="PTHR38462">
    <property type="entry name" value="EXONUCLEASE-LIKE PROTEIN"/>
    <property type="match status" value="1"/>
</dbReference>
<keyword evidence="3" id="KW-1185">Reference proteome</keyword>
<organism evidence="2 3">
    <name type="scientific">Methanomethylovorans hollandica (strain DSM 15978 / NBRC 107637 / DMS1)</name>
    <dbReference type="NCBI Taxonomy" id="867904"/>
    <lineage>
        <taxon>Archaea</taxon>
        <taxon>Methanobacteriati</taxon>
        <taxon>Methanobacteriota</taxon>
        <taxon>Stenosarchaea group</taxon>
        <taxon>Methanomicrobia</taxon>
        <taxon>Methanosarcinales</taxon>
        <taxon>Methanosarcinaceae</taxon>
        <taxon>Methanomethylovorans</taxon>
    </lineage>
</organism>
<dbReference type="Gene3D" id="3.30.420.10">
    <property type="entry name" value="Ribonuclease H-like superfamily/Ribonuclease H"/>
    <property type="match status" value="1"/>
</dbReference>
<evidence type="ECO:0000313" key="3">
    <source>
        <dbReference type="Proteomes" id="UP000010866"/>
    </source>
</evidence>
<dbReference type="GO" id="GO:0003676">
    <property type="term" value="F:nucleic acid binding"/>
    <property type="evidence" value="ECO:0007669"/>
    <property type="project" value="InterPro"/>
</dbReference>
<dbReference type="InterPro" id="IPR012337">
    <property type="entry name" value="RNaseH-like_sf"/>
</dbReference>
<keyword evidence="2" id="KW-0540">Nuclease</keyword>
<keyword evidence="2" id="KW-0269">Exonuclease</keyword>
<dbReference type="PANTHER" id="PTHR38462:SF1">
    <property type="entry name" value="YPRB RIBONUCLEASE H-LIKE DOMAIN-CONTAINING PROTEIN"/>
    <property type="match status" value="1"/>
</dbReference>
<gene>
    <name evidence="2" type="ordered locus">Metho_2063</name>
</gene>
<proteinExistence type="predicted"/>
<dbReference type="GO" id="GO:0004527">
    <property type="term" value="F:exonuclease activity"/>
    <property type="evidence" value="ECO:0007669"/>
    <property type="project" value="UniProtKB-KW"/>
</dbReference>
<dbReference type="OrthoDB" id="211024at2157"/>
<dbReference type="EMBL" id="CP003362">
    <property type="protein sequence ID" value="AGB50229.1"/>
    <property type="molecule type" value="Genomic_DNA"/>
</dbReference>
<name>L0L1R9_METHD</name>
<dbReference type="InterPro" id="IPR038720">
    <property type="entry name" value="YprB_RNase_H-like_dom"/>
</dbReference>
<dbReference type="Proteomes" id="UP000010866">
    <property type="component" value="Chromosome"/>
</dbReference>
<dbReference type="RefSeq" id="WP_015325394.1">
    <property type="nucleotide sequence ID" value="NC_019977.1"/>
</dbReference>
<dbReference type="GeneID" id="14406576"/>
<accession>L0L1R9</accession>
<dbReference type="KEGG" id="mhz:Metho_2063"/>
<dbReference type="STRING" id="867904.Metho_2063"/>
<keyword evidence="2" id="KW-0378">Hydrolase</keyword>
<evidence type="ECO:0000259" key="1">
    <source>
        <dbReference type="Pfam" id="PF13482"/>
    </source>
</evidence>
<protein>
    <submittedName>
        <fullName evidence="2">Putative exonuclease</fullName>
    </submittedName>
</protein>
<feature type="domain" description="YprB ribonuclease H-like" evidence="1">
    <location>
        <begin position="89"/>
        <end position="238"/>
    </location>
</feature>
<sequence>MLESTYIHMPTIGATIEKRIWSSGVRTWEEFLCERDSVYIPDKKKSLICAGIVDSLDRLKAKDHEFFACSLPSSEHWRAYKHFLDDVACVDIETTGLAPCRDNITVVGIYNGKEAKTYVKGIDLEDIVDELPKYKTLITFNGARFDLPFIKREFPEIEFDQLHIDLMYPLRRIGFSGGLKKIEQILGISRSEGTTGLSGFDAVRLWREYERGNNRSLDLLLEYNREDIVNLKTIIDMVYDRLVENKFGQAGTSCEK</sequence>
<dbReference type="Pfam" id="PF13482">
    <property type="entry name" value="RNase_H_2"/>
    <property type="match status" value="1"/>
</dbReference>
<dbReference type="SUPFAM" id="SSF53098">
    <property type="entry name" value="Ribonuclease H-like"/>
    <property type="match status" value="1"/>
</dbReference>
<dbReference type="InterPro" id="IPR036397">
    <property type="entry name" value="RNaseH_sf"/>
</dbReference>
<dbReference type="AlphaFoldDB" id="L0L1R9"/>